<accession>A0A0E9NG06</accession>
<reference evidence="2 3" key="1">
    <citation type="journal article" date="2011" name="J. Gen. Appl. Microbiol.">
        <title>Draft genome sequencing of the enigmatic yeast Saitoella complicata.</title>
        <authorList>
            <person name="Nishida H."/>
            <person name="Hamamoto M."/>
            <person name="Sugiyama J."/>
        </authorList>
    </citation>
    <scope>NUCLEOTIDE SEQUENCE [LARGE SCALE GENOMIC DNA]</scope>
    <source>
        <strain evidence="2 3">NRRL Y-17804</strain>
    </source>
</reference>
<organism evidence="2 3">
    <name type="scientific">Saitoella complicata (strain BCRC 22490 / CBS 7301 / JCM 7358 / NBRC 10748 / NRRL Y-17804)</name>
    <dbReference type="NCBI Taxonomy" id="698492"/>
    <lineage>
        <taxon>Eukaryota</taxon>
        <taxon>Fungi</taxon>
        <taxon>Dikarya</taxon>
        <taxon>Ascomycota</taxon>
        <taxon>Taphrinomycotina</taxon>
        <taxon>Taphrinomycotina incertae sedis</taxon>
        <taxon>Saitoella</taxon>
    </lineage>
</organism>
<feature type="domain" description="Tc1-like transposase DDE" evidence="1">
    <location>
        <begin position="40"/>
        <end position="185"/>
    </location>
</feature>
<dbReference type="InterPro" id="IPR036397">
    <property type="entry name" value="RNaseH_sf"/>
</dbReference>
<dbReference type="Pfam" id="PF13358">
    <property type="entry name" value="DDE_3"/>
    <property type="match status" value="1"/>
</dbReference>
<evidence type="ECO:0000313" key="2">
    <source>
        <dbReference type="EMBL" id="GAO48807.1"/>
    </source>
</evidence>
<dbReference type="OMA" id="FPIKNRV"/>
<dbReference type="Proteomes" id="UP000033140">
    <property type="component" value="Unassembled WGS sequence"/>
</dbReference>
<comment type="caution">
    <text evidence="2">The sequence shown here is derived from an EMBL/GenBank/DDBJ whole genome shotgun (WGS) entry which is preliminary data.</text>
</comment>
<gene>
    <name evidence="2" type="ORF">G7K_2976-t1</name>
</gene>
<name>A0A0E9NG06_SAICN</name>
<dbReference type="PANTHER" id="PTHR46564">
    <property type="entry name" value="TRANSPOSASE"/>
    <property type="match status" value="1"/>
</dbReference>
<dbReference type="Gene3D" id="3.30.420.10">
    <property type="entry name" value="Ribonuclease H-like superfamily/Ribonuclease H"/>
    <property type="match status" value="1"/>
</dbReference>
<dbReference type="GO" id="GO:0003676">
    <property type="term" value="F:nucleic acid binding"/>
    <property type="evidence" value="ECO:0007669"/>
    <property type="project" value="InterPro"/>
</dbReference>
<dbReference type="InterPro" id="IPR038717">
    <property type="entry name" value="Tc1-like_DDE_dom"/>
</dbReference>
<protein>
    <recommendedName>
        <fullName evidence="1">Tc1-like transposase DDE domain-containing protein</fullName>
    </recommendedName>
</protein>
<dbReference type="EMBL" id="BACD03000017">
    <property type="protein sequence ID" value="GAO48807.1"/>
    <property type="molecule type" value="Genomic_DNA"/>
</dbReference>
<dbReference type="PANTHER" id="PTHR46564:SF1">
    <property type="entry name" value="TRANSPOSASE"/>
    <property type="match status" value="1"/>
</dbReference>
<keyword evidence="3" id="KW-1185">Reference proteome</keyword>
<evidence type="ECO:0000313" key="3">
    <source>
        <dbReference type="Proteomes" id="UP000033140"/>
    </source>
</evidence>
<reference evidence="2 3" key="2">
    <citation type="journal article" date="2014" name="J. Gen. Appl. Microbiol.">
        <title>The early diverging ascomycetous budding yeast Saitoella complicata has three histone deacetylases belonging to the Clr6, Hos2, and Rpd3 lineages.</title>
        <authorList>
            <person name="Nishida H."/>
            <person name="Matsumoto T."/>
            <person name="Kondo S."/>
            <person name="Hamamoto M."/>
            <person name="Yoshikawa H."/>
        </authorList>
    </citation>
    <scope>NUCLEOTIDE SEQUENCE [LARGE SCALE GENOMIC DNA]</scope>
    <source>
        <strain evidence="2 3">NRRL Y-17804</strain>
    </source>
</reference>
<dbReference type="AlphaFoldDB" id="A0A0E9NG06"/>
<sequence length="215" mass="24567">MGSLHKVGYTRRVFTVRAAQRNGMLWANHAIEMAYYTKDQLIFLDESAVDERSAHRKFGCAPAGNRAIEDRTLTHSKRWSALPALTPTGLRALWFFQGSFNADRFVEFIKEELLPIIGPYPGPNSIVVLDNCRSRHDPGVAELLVERAGCQIHFLPPYSPDLNPIELCFSMMKSWMKKNNEHEFAKSQPEDFIRRALDYINSQSDKLLNMFTNCG</sequence>
<evidence type="ECO:0000259" key="1">
    <source>
        <dbReference type="Pfam" id="PF13358"/>
    </source>
</evidence>
<reference evidence="2 3" key="3">
    <citation type="journal article" date="2015" name="Genome Announc.">
        <title>Draft Genome Sequence of the Archiascomycetous Yeast Saitoella complicata.</title>
        <authorList>
            <person name="Yamauchi K."/>
            <person name="Kondo S."/>
            <person name="Hamamoto M."/>
            <person name="Takahashi Y."/>
            <person name="Ogura Y."/>
            <person name="Hayashi T."/>
            <person name="Nishida H."/>
        </authorList>
    </citation>
    <scope>NUCLEOTIDE SEQUENCE [LARGE SCALE GENOMIC DNA]</scope>
    <source>
        <strain evidence="2 3">NRRL Y-17804</strain>
    </source>
</reference>
<proteinExistence type="predicted"/>